<evidence type="ECO:0000256" key="5">
    <source>
        <dbReference type="ARBA" id="ARBA00022989"/>
    </source>
</evidence>
<keyword evidence="3 8" id="KW-0812">Transmembrane</keyword>
<dbReference type="PROSITE" id="PS51257">
    <property type="entry name" value="PROKAR_LIPOPROTEIN"/>
    <property type="match status" value="1"/>
</dbReference>
<dbReference type="GO" id="GO:0005787">
    <property type="term" value="C:signal peptidase complex"/>
    <property type="evidence" value="ECO:0007669"/>
    <property type="project" value="InterPro"/>
</dbReference>
<dbReference type="AlphaFoldDB" id="A4S6Y0"/>
<evidence type="ECO:0000313" key="11">
    <source>
        <dbReference type="Proteomes" id="UP000001568"/>
    </source>
</evidence>
<dbReference type="Gramene" id="ABO99466">
    <property type="protein sequence ID" value="ABO99466"/>
    <property type="gene ID" value="OSTLU_27280"/>
</dbReference>
<dbReference type="GeneID" id="5005052"/>
<protein>
    <submittedName>
        <fullName evidence="9">Uncharacterized protein</fullName>
    </submittedName>
</protein>
<keyword evidence="6 8" id="KW-0472">Membrane</keyword>
<dbReference type="HOGENOM" id="CLU_2201428_0_0_1"/>
<evidence type="ECO:0000256" key="3">
    <source>
        <dbReference type="ARBA" id="ARBA00022692"/>
    </source>
</evidence>
<evidence type="ECO:0000256" key="1">
    <source>
        <dbReference type="ARBA" id="ARBA00004477"/>
    </source>
</evidence>
<dbReference type="Gramene" id="ABP01141">
    <property type="protein sequence ID" value="ABP01141"/>
    <property type="gene ID" value="OSTLU_29632"/>
</dbReference>
<feature type="region of interest" description="Disordered" evidence="7">
    <location>
        <begin position="74"/>
        <end position="108"/>
    </location>
</feature>
<evidence type="ECO:0000256" key="4">
    <source>
        <dbReference type="ARBA" id="ARBA00022824"/>
    </source>
</evidence>
<dbReference type="RefSeq" id="XP_001422782.1">
    <property type="nucleotide sequence ID" value="XM_001422745.1"/>
</dbReference>
<dbReference type="EMBL" id="CP000601">
    <property type="protein sequence ID" value="ABP01141.1"/>
    <property type="molecule type" value="Genomic_DNA"/>
</dbReference>
<evidence type="ECO:0000313" key="9">
    <source>
        <dbReference type="EMBL" id="ABO99466.1"/>
    </source>
</evidence>
<name>A4S6Y0_OSTLU</name>
<dbReference type="KEGG" id="olu:OSTLU_27280"/>
<dbReference type="GeneID" id="5006934"/>
<feature type="transmembrane region" description="Helical" evidence="8">
    <location>
        <begin position="40"/>
        <end position="59"/>
    </location>
</feature>
<dbReference type="GO" id="GO:0006465">
    <property type="term" value="P:signal peptide processing"/>
    <property type="evidence" value="ECO:0007669"/>
    <property type="project" value="InterPro"/>
</dbReference>
<reference evidence="9 11" key="1">
    <citation type="journal article" date="2007" name="Proc. Natl. Acad. Sci. U.S.A.">
        <title>The tiny eukaryote Ostreococcus provides genomic insights into the paradox of plankton speciation.</title>
        <authorList>
            <person name="Palenik B."/>
            <person name="Grimwood J."/>
            <person name="Aerts A."/>
            <person name="Rouze P."/>
            <person name="Salamov A."/>
            <person name="Putnam N."/>
            <person name="Dupont C."/>
            <person name="Jorgensen R."/>
            <person name="Derelle E."/>
            <person name="Rombauts S."/>
            <person name="Zhou K."/>
            <person name="Otillar R."/>
            <person name="Merchant S.S."/>
            <person name="Podell S."/>
            <person name="Gaasterland T."/>
            <person name="Napoli C."/>
            <person name="Gendler K."/>
            <person name="Manuell A."/>
            <person name="Tai V."/>
            <person name="Vallon O."/>
            <person name="Piganeau G."/>
            <person name="Jancek S."/>
            <person name="Heijde M."/>
            <person name="Jabbari K."/>
            <person name="Bowler C."/>
            <person name="Lohr M."/>
            <person name="Robbens S."/>
            <person name="Werner G."/>
            <person name="Dubchak I."/>
            <person name="Pazour G.J."/>
            <person name="Ren Q."/>
            <person name="Paulsen I."/>
            <person name="Delwiche C."/>
            <person name="Schmutz J."/>
            <person name="Rokhsar D."/>
            <person name="Van de Peer Y."/>
            <person name="Moreau H."/>
            <person name="Grigoriev I.V."/>
        </authorList>
    </citation>
    <scope>NUCLEOTIDE SEQUENCE [LARGE SCALE GENOMIC DNA]</scope>
    <source>
        <strain evidence="9 11">CCE9901</strain>
    </source>
</reference>
<evidence type="ECO:0000256" key="2">
    <source>
        <dbReference type="ARBA" id="ARBA00005245"/>
    </source>
</evidence>
<organism evidence="9 11">
    <name type="scientific">Ostreococcus lucimarinus (strain CCE9901)</name>
    <dbReference type="NCBI Taxonomy" id="436017"/>
    <lineage>
        <taxon>Eukaryota</taxon>
        <taxon>Viridiplantae</taxon>
        <taxon>Chlorophyta</taxon>
        <taxon>Mamiellophyceae</taxon>
        <taxon>Mamiellales</taxon>
        <taxon>Bathycoccaceae</taxon>
        <taxon>Ostreococcus</taxon>
    </lineage>
</organism>
<gene>
    <name evidence="9" type="ORF">OSTLU_27280</name>
    <name evidence="10" type="ORF">OSTLU_29632</name>
</gene>
<keyword evidence="11" id="KW-1185">Reference proteome</keyword>
<dbReference type="Pfam" id="PF06645">
    <property type="entry name" value="SPC12"/>
    <property type="match status" value="1"/>
</dbReference>
<comment type="subcellular location">
    <subcellularLocation>
        <location evidence="1">Endoplasmic reticulum membrane</location>
        <topology evidence="1">Multi-pass membrane protein</topology>
    </subcellularLocation>
</comment>
<evidence type="ECO:0000313" key="10">
    <source>
        <dbReference type="EMBL" id="ABP01141.1"/>
    </source>
</evidence>
<proteinExistence type="inferred from homology"/>
<feature type="compositionally biased region" description="Basic residues" evidence="7">
    <location>
        <begin position="91"/>
        <end position="108"/>
    </location>
</feature>
<dbReference type="KEGG" id="olu:OSTLU_29632"/>
<dbReference type="Proteomes" id="UP000001568">
    <property type="component" value="Chromosome 21"/>
</dbReference>
<dbReference type="OMA" id="FITIPAW"/>
<feature type="transmembrane region" description="Helical" evidence="8">
    <location>
        <begin position="12"/>
        <end position="34"/>
    </location>
</feature>
<evidence type="ECO:0000256" key="6">
    <source>
        <dbReference type="ARBA" id="ARBA00023136"/>
    </source>
</evidence>
<dbReference type="EMBL" id="CP000593">
    <property type="protein sequence ID" value="ABO99466.1"/>
    <property type="molecule type" value="Genomic_DNA"/>
</dbReference>
<dbReference type="Proteomes" id="UP000001568">
    <property type="component" value="Chromosome 13"/>
</dbReference>
<evidence type="ECO:0000256" key="8">
    <source>
        <dbReference type="SAM" id="Phobius"/>
    </source>
</evidence>
<evidence type="ECO:0000256" key="7">
    <source>
        <dbReference type="SAM" id="MobiDB-lite"/>
    </source>
</evidence>
<dbReference type="RefSeq" id="XP_001421173.1">
    <property type="nucleotide sequence ID" value="XM_001421136.1"/>
</dbReference>
<comment type="similarity">
    <text evidence="2">Belongs to the SPCS1 family.</text>
</comment>
<accession>A4S6Y0</accession>
<dbReference type="InterPro" id="IPR009542">
    <property type="entry name" value="Spc1/SPCS1"/>
</dbReference>
<sequence>MHYRAQRLSERLALVALSTSAIVAFACGWFASDYDLLKRIYFGGVCGTVAIVVPHWEWIYGSKDGMKWRASTGRLKAREGTPEPLAAETKKKPKRRAAQRKAGTKTVI</sequence>
<keyword evidence="5 8" id="KW-1133">Transmembrane helix</keyword>
<keyword evidence="4" id="KW-0256">Endoplasmic reticulum</keyword>
<dbReference type="STRING" id="436017.A4S6Y0"/>